<proteinExistence type="inferred from homology"/>
<comment type="similarity">
    <text evidence="4">Belongs to the ABC transporter superfamily. Macrolide exporter (TC 3.A.1.122) family.</text>
</comment>
<keyword evidence="2" id="KW-0547">Nucleotide-binding</keyword>
<dbReference type="SMART" id="SM00382">
    <property type="entry name" value="AAA"/>
    <property type="match status" value="1"/>
</dbReference>
<name>A0A518GRX8_9PLAN</name>
<feature type="domain" description="ABC transporter" evidence="5">
    <location>
        <begin position="25"/>
        <end position="255"/>
    </location>
</feature>
<dbReference type="KEGG" id="peh:Spb1_32920"/>
<dbReference type="EMBL" id="CP036299">
    <property type="protein sequence ID" value="QDV31348.1"/>
    <property type="molecule type" value="Genomic_DNA"/>
</dbReference>
<dbReference type="SUPFAM" id="SSF52540">
    <property type="entry name" value="P-loop containing nucleoside triphosphate hydrolases"/>
    <property type="match status" value="1"/>
</dbReference>
<dbReference type="AlphaFoldDB" id="A0A518GRX8"/>
<dbReference type="InterPro" id="IPR017911">
    <property type="entry name" value="MacB-like_ATP-bd"/>
</dbReference>
<gene>
    <name evidence="6" type="ORF">Spb1_32920</name>
</gene>
<dbReference type="PANTHER" id="PTHR24220:SF689">
    <property type="entry name" value="LIPOPROTEIN-RELEASING SYSTEM ATP-BINDING PROTEIN LOLD"/>
    <property type="match status" value="1"/>
</dbReference>
<keyword evidence="6" id="KW-0378">Hydrolase</keyword>
<dbReference type="InterPro" id="IPR015854">
    <property type="entry name" value="ABC_transpr_LolD-like"/>
</dbReference>
<dbReference type="GO" id="GO:0005886">
    <property type="term" value="C:plasma membrane"/>
    <property type="evidence" value="ECO:0007669"/>
    <property type="project" value="TreeGrafter"/>
</dbReference>
<sequence>MSDPVVDESCETILLSSAMPPHAQLVATGIDKAYRKGDHQVPVLRGVDISIDRGEFLSIVGQSGSGKSTLLHLMGLLDAPDLGEVLLDGQRIDDLPARTRDQIRNRVFGFVFQFYHLMPELTLVENVVLPLMIRHSIWSYWKNCRSHIDRAKQLIDRVGLSHRLTHKPSELSGGEMQRAAIARALVSQPQILLADEPTGNLDEKTGREIMDLLKRLNTEEQLSIVMVTHDAQLAREATRTVRLTAGRVEALAGAA</sequence>
<evidence type="ECO:0000259" key="5">
    <source>
        <dbReference type="PROSITE" id="PS50893"/>
    </source>
</evidence>
<dbReference type="Proteomes" id="UP000315349">
    <property type="component" value="Chromosome"/>
</dbReference>
<evidence type="ECO:0000256" key="3">
    <source>
        <dbReference type="ARBA" id="ARBA00022840"/>
    </source>
</evidence>
<organism evidence="6 7">
    <name type="scientific">Planctopirus ephydatiae</name>
    <dbReference type="NCBI Taxonomy" id="2528019"/>
    <lineage>
        <taxon>Bacteria</taxon>
        <taxon>Pseudomonadati</taxon>
        <taxon>Planctomycetota</taxon>
        <taxon>Planctomycetia</taxon>
        <taxon>Planctomycetales</taxon>
        <taxon>Planctomycetaceae</taxon>
        <taxon>Planctopirus</taxon>
    </lineage>
</organism>
<dbReference type="PANTHER" id="PTHR24220">
    <property type="entry name" value="IMPORT ATP-BINDING PROTEIN"/>
    <property type="match status" value="1"/>
</dbReference>
<dbReference type="PROSITE" id="PS00211">
    <property type="entry name" value="ABC_TRANSPORTER_1"/>
    <property type="match status" value="1"/>
</dbReference>
<dbReference type="EC" id="3.6.3.-" evidence="6"/>
<evidence type="ECO:0000256" key="1">
    <source>
        <dbReference type="ARBA" id="ARBA00022448"/>
    </source>
</evidence>
<dbReference type="GO" id="GO:0016887">
    <property type="term" value="F:ATP hydrolysis activity"/>
    <property type="evidence" value="ECO:0007669"/>
    <property type="project" value="InterPro"/>
</dbReference>
<reference evidence="6 7" key="1">
    <citation type="submission" date="2019-02" db="EMBL/GenBank/DDBJ databases">
        <title>Deep-cultivation of Planctomycetes and their phenomic and genomic characterization uncovers novel biology.</title>
        <authorList>
            <person name="Wiegand S."/>
            <person name="Jogler M."/>
            <person name="Boedeker C."/>
            <person name="Pinto D."/>
            <person name="Vollmers J."/>
            <person name="Rivas-Marin E."/>
            <person name="Kohn T."/>
            <person name="Peeters S.H."/>
            <person name="Heuer A."/>
            <person name="Rast P."/>
            <person name="Oberbeckmann S."/>
            <person name="Bunk B."/>
            <person name="Jeske O."/>
            <person name="Meyerdierks A."/>
            <person name="Storesund J.E."/>
            <person name="Kallscheuer N."/>
            <person name="Luecker S."/>
            <person name="Lage O.M."/>
            <person name="Pohl T."/>
            <person name="Merkel B.J."/>
            <person name="Hornburger P."/>
            <person name="Mueller R.-W."/>
            <person name="Bruemmer F."/>
            <person name="Labrenz M."/>
            <person name="Spormann A.M."/>
            <person name="Op den Camp H."/>
            <person name="Overmann J."/>
            <person name="Amann R."/>
            <person name="Jetten M.S.M."/>
            <person name="Mascher T."/>
            <person name="Medema M.H."/>
            <person name="Devos D.P."/>
            <person name="Kaster A.-K."/>
            <person name="Ovreas L."/>
            <person name="Rohde M."/>
            <person name="Galperin M.Y."/>
            <person name="Jogler C."/>
        </authorList>
    </citation>
    <scope>NUCLEOTIDE SEQUENCE [LARGE SCALE GENOMIC DNA]</scope>
    <source>
        <strain evidence="6 7">Spb1</strain>
    </source>
</reference>
<dbReference type="Pfam" id="PF00005">
    <property type="entry name" value="ABC_tran"/>
    <property type="match status" value="1"/>
</dbReference>
<dbReference type="FunFam" id="3.40.50.300:FF:000032">
    <property type="entry name" value="Export ABC transporter ATP-binding protein"/>
    <property type="match status" value="1"/>
</dbReference>
<keyword evidence="3" id="KW-0067">ATP-binding</keyword>
<dbReference type="PROSITE" id="PS50893">
    <property type="entry name" value="ABC_TRANSPORTER_2"/>
    <property type="match status" value="1"/>
</dbReference>
<evidence type="ECO:0000256" key="2">
    <source>
        <dbReference type="ARBA" id="ARBA00022741"/>
    </source>
</evidence>
<dbReference type="InterPro" id="IPR003439">
    <property type="entry name" value="ABC_transporter-like_ATP-bd"/>
</dbReference>
<evidence type="ECO:0000313" key="7">
    <source>
        <dbReference type="Proteomes" id="UP000315349"/>
    </source>
</evidence>
<dbReference type="RefSeq" id="WP_222423341.1">
    <property type="nucleotide sequence ID" value="NZ_CP036299.1"/>
</dbReference>
<protein>
    <submittedName>
        <fullName evidence="6">P-loop containing nucleoside triphosphate hydrolase</fullName>
        <ecNumber evidence="6">3.6.3.-</ecNumber>
    </submittedName>
</protein>
<dbReference type="GO" id="GO:0022857">
    <property type="term" value="F:transmembrane transporter activity"/>
    <property type="evidence" value="ECO:0007669"/>
    <property type="project" value="TreeGrafter"/>
</dbReference>
<keyword evidence="1" id="KW-0813">Transport</keyword>
<accession>A0A518GRX8</accession>
<keyword evidence="7" id="KW-1185">Reference proteome</keyword>
<dbReference type="InterPro" id="IPR027417">
    <property type="entry name" value="P-loop_NTPase"/>
</dbReference>
<dbReference type="Gene3D" id="3.40.50.300">
    <property type="entry name" value="P-loop containing nucleotide triphosphate hydrolases"/>
    <property type="match status" value="1"/>
</dbReference>
<dbReference type="GO" id="GO:0005524">
    <property type="term" value="F:ATP binding"/>
    <property type="evidence" value="ECO:0007669"/>
    <property type="project" value="UniProtKB-KW"/>
</dbReference>
<dbReference type="CDD" id="cd03255">
    <property type="entry name" value="ABC_MJ0796_LolCDE_FtsE"/>
    <property type="match status" value="1"/>
</dbReference>
<evidence type="ECO:0000256" key="4">
    <source>
        <dbReference type="ARBA" id="ARBA00038388"/>
    </source>
</evidence>
<evidence type="ECO:0000313" key="6">
    <source>
        <dbReference type="EMBL" id="QDV31348.1"/>
    </source>
</evidence>
<dbReference type="InterPro" id="IPR003593">
    <property type="entry name" value="AAA+_ATPase"/>
</dbReference>
<dbReference type="InterPro" id="IPR017871">
    <property type="entry name" value="ABC_transporter-like_CS"/>
</dbReference>
<dbReference type="GO" id="GO:0098796">
    <property type="term" value="C:membrane protein complex"/>
    <property type="evidence" value="ECO:0007669"/>
    <property type="project" value="UniProtKB-ARBA"/>
</dbReference>